<dbReference type="RefSeq" id="WP_109417435.1">
    <property type="nucleotide sequence ID" value="NZ_QEAS01000018.1"/>
</dbReference>
<evidence type="ECO:0000256" key="4">
    <source>
        <dbReference type="SAM" id="SignalP"/>
    </source>
</evidence>
<feature type="chain" id="PRO_5015470340" description="Pectate lyase" evidence="4">
    <location>
        <begin position="21"/>
        <end position="416"/>
    </location>
</feature>
<evidence type="ECO:0000256" key="3">
    <source>
        <dbReference type="SAM" id="MobiDB-lite"/>
    </source>
</evidence>
<protein>
    <recommendedName>
        <fullName evidence="7">Pectate lyase</fullName>
    </recommendedName>
</protein>
<feature type="signal peptide" evidence="4">
    <location>
        <begin position="1"/>
        <end position="20"/>
    </location>
</feature>
<keyword evidence="4" id="KW-0732">Signal</keyword>
<dbReference type="InterPro" id="IPR012334">
    <property type="entry name" value="Pectin_lyas_fold"/>
</dbReference>
<dbReference type="PROSITE" id="PS51257">
    <property type="entry name" value="PROKAR_LIPOPROTEIN"/>
    <property type="match status" value="1"/>
</dbReference>
<accession>A0A2U2PC61</accession>
<name>A0A2U2PC61_9SPHI</name>
<evidence type="ECO:0000256" key="1">
    <source>
        <dbReference type="ARBA" id="ARBA00022723"/>
    </source>
</evidence>
<dbReference type="PANTHER" id="PTHR42970">
    <property type="entry name" value="PECTATE LYASE C-RELATED"/>
    <property type="match status" value="1"/>
</dbReference>
<evidence type="ECO:0000313" key="5">
    <source>
        <dbReference type="EMBL" id="PWG78991.1"/>
    </source>
</evidence>
<dbReference type="InterPro" id="IPR052063">
    <property type="entry name" value="Polysaccharide_Lyase_1"/>
</dbReference>
<dbReference type="EMBL" id="QEAS01000018">
    <property type="protein sequence ID" value="PWG78991.1"/>
    <property type="molecule type" value="Genomic_DNA"/>
</dbReference>
<keyword evidence="2" id="KW-0325">Glycoprotein</keyword>
<organism evidence="5 6">
    <name type="scientific">Pararcticibacter amylolyticus</name>
    <dbReference type="NCBI Taxonomy" id="2173175"/>
    <lineage>
        <taxon>Bacteria</taxon>
        <taxon>Pseudomonadati</taxon>
        <taxon>Bacteroidota</taxon>
        <taxon>Sphingobacteriia</taxon>
        <taxon>Sphingobacteriales</taxon>
        <taxon>Sphingobacteriaceae</taxon>
        <taxon>Pararcticibacter</taxon>
    </lineage>
</organism>
<feature type="region of interest" description="Disordered" evidence="3">
    <location>
        <begin position="355"/>
        <end position="388"/>
    </location>
</feature>
<evidence type="ECO:0008006" key="7">
    <source>
        <dbReference type="Google" id="ProtNLM"/>
    </source>
</evidence>
<sequence>MIIRFFSFCILIFACCCSFAQQRAFPGAEGFGKAASGGRGGTVYHVTNLNDSGPGSFREAVSEPGRTVVFDVGGVIKLNSRIQTASDLTIAGQTAPGEGIVVYGHGISFSGQKNVIVRYMRFRGSINMARGSCTLTADNAENMIFDHVSVQWGRWDNLHIKNSKNITLQYCIVGEAIDPQRFGALLERPERLTIYHCLWIDNQSRNPKAKADIEFVNNVIYNWGSSGFVGGHSSAHHHQDLIGNYFIAGPSSKGNFVSMFDTTDHVYHKANMVDADKDGSLSGRLVTDEDFTRQKATLEAARQNVSIPEAVITGAEEALGRILKEAGASVKRDAVDQRLIGYLKSYGKEGQIFRTEQEAGGQGQIAGGKPEKDTDGDGMPDRWEKKHKLNRRKADGAVYNSNGYTNLEAYLNSIGM</sequence>
<dbReference type="InterPro" id="IPR011050">
    <property type="entry name" value="Pectin_lyase_fold/virulence"/>
</dbReference>
<reference evidence="5 6" key="1">
    <citation type="submission" date="2018-04" db="EMBL/GenBank/DDBJ databases">
        <title>Pedobacter chongqingensis sp. nov., isolated from a rottenly hemp rope.</title>
        <authorList>
            <person name="Cai Y."/>
        </authorList>
    </citation>
    <scope>NUCLEOTIDE SEQUENCE [LARGE SCALE GENOMIC DNA]</scope>
    <source>
        <strain evidence="5 6">FJ4-8</strain>
    </source>
</reference>
<keyword evidence="6" id="KW-1185">Reference proteome</keyword>
<evidence type="ECO:0000256" key="2">
    <source>
        <dbReference type="ARBA" id="ARBA00023180"/>
    </source>
</evidence>
<dbReference type="PANTHER" id="PTHR42970:SF1">
    <property type="entry name" value="PECTATE LYASE C-RELATED"/>
    <property type="match status" value="1"/>
</dbReference>
<proteinExistence type="predicted"/>
<dbReference type="GO" id="GO:0046872">
    <property type="term" value="F:metal ion binding"/>
    <property type="evidence" value="ECO:0007669"/>
    <property type="project" value="UniProtKB-KW"/>
</dbReference>
<keyword evidence="1" id="KW-0479">Metal-binding</keyword>
<gene>
    <name evidence="5" type="ORF">DDR33_19270</name>
</gene>
<dbReference type="SUPFAM" id="SSF51126">
    <property type="entry name" value="Pectin lyase-like"/>
    <property type="match status" value="1"/>
</dbReference>
<dbReference type="Gene3D" id="2.160.20.10">
    <property type="entry name" value="Single-stranded right-handed beta-helix, Pectin lyase-like"/>
    <property type="match status" value="1"/>
</dbReference>
<dbReference type="AlphaFoldDB" id="A0A2U2PC61"/>
<feature type="compositionally biased region" description="Basic and acidic residues" evidence="3">
    <location>
        <begin position="369"/>
        <end position="384"/>
    </location>
</feature>
<dbReference type="Proteomes" id="UP000245647">
    <property type="component" value="Unassembled WGS sequence"/>
</dbReference>
<comment type="caution">
    <text evidence="5">The sequence shown here is derived from an EMBL/GenBank/DDBJ whole genome shotgun (WGS) entry which is preliminary data.</text>
</comment>
<evidence type="ECO:0000313" key="6">
    <source>
        <dbReference type="Proteomes" id="UP000245647"/>
    </source>
</evidence>
<dbReference type="OrthoDB" id="9814380at2"/>